<dbReference type="EMBL" id="REGN01008314">
    <property type="protein sequence ID" value="RNA03893.1"/>
    <property type="molecule type" value="Genomic_DNA"/>
</dbReference>
<evidence type="ECO:0000313" key="1">
    <source>
        <dbReference type="EMBL" id="RNA03893.1"/>
    </source>
</evidence>
<comment type="caution">
    <text evidence="1">The sequence shown here is derived from an EMBL/GenBank/DDBJ whole genome shotgun (WGS) entry which is preliminary data.</text>
</comment>
<gene>
    <name evidence="1" type="ORF">BpHYR1_020458</name>
</gene>
<dbReference type="Proteomes" id="UP000276133">
    <property type="component" value="Unassembled WGS sequence"/>
</dbReference>
<sequence length="73" mass="8770">MKLRQDNARTVSVEQFLNFCNLVNFDKAENFFGEKIIFLLFKLSQIKQAKTRLNIYNFLDHLAIYLENFHKLN</sequence>
<keyword evidence="2" id="KW-1185">Reference proteome</keyword>
<proteinExistence type="predicted"/>
<accession>A0A3M7PY01</accession>
<organism evidence="1 2">
    <name type="scientific">Brachionus plicatilis</name>
    <name type="common">Marine rotifer</name>
    <name type="synonym">Brachionus muelleri</name>
    <dbReference type="NCBI Taxonomy" id="10195"/>
    <lineage>
        <taxon>Eukaryota</taxon>
        <taxon>Metazoa</taxon>
        <taxon>Spiralia</taxon>
        <taxon>Gnathifera</taxon>
        <taxon>Rotifera</taxon>
        <taxon>Eurotatoria</taxon>
        <taxon>Monogononta</taxon>
        <taxon>Pseudotrocha</taxon>
        <taxon>Ploima</taxon>
        <taxon>Brachionidae</taxon>
        <taxon>Brachionus</taxon>
    </lineage>
</organism>
<protein>
    <submittedName>
        <fullName evidence="1">Uncharacterized protein</fullName>
    </submittedName>
</protein>
<evidence type="ECO:0000313" key="2">
    <source>
        <dbReference type="Proteomes" id="UP000276133"/>
    </source>
</evidence>
<name>A0A3M7PY01_BRAPC</name>
<dbReference type="AlphaFoldDB" id="A0A3M7PY01"/>
<reference evidence="1 2" key="1">
    <citation type="journal article" date="2018" name="Sci. Rep.">
        <title>Genomic signatures of local adaptation to the degree of environmental predictability in rotifers.</title>
        <authorList>
            <person name="Franch-Gras L."/>
            <person name="Hahn C."/>
            <person name="Garcia-Roger E.M."/>
            <person name="Carmona M.J."/>
            <person name="Serra M."/>
            <person name="Gomez A."/>
        </authorList>
    </citation>
    <scope>NUCLEOTIDE SEQUENCE [LARGE SCALE GENOMIC DNA]</scope>
    <source>
        <strain evidence="1">HYR1</strain>
    </source>
</reference>